<dbReference type="EMBL" id="HE717023">
    <property type="protein sequence ID" value="CCG45718.1"/>
    <property type="molecule type" value="Genomic_DNA"/>
</dbReference>
<feature type="transmembrane region" description="Helical" evidence="9">
    <location>
        <begin position="234"/>
        <end position="253"/>
    </location>
</feature>
<feature type="transmembrane region" description="Helical" evidence="9">
    <location>
        <begin position="74"/>
        <end position="101"/>
    </location>
</feature>
<organism evidence="11 12">
    <name type="scientific">Halobacillus halophilus (strain ATCC 35676 / DSM 2266 / JCM 20832 / KCTC 3685 / LMG 17431 / NBRC 102448 / NCIMB 2269)</name>
    <name type="common">Sporosarcina halophila</name>
    <dbReference type="NCBI Taxonomy" id="866895"/>
    <lineage>
        <taxon>Bacteria</taxon>
        <taxon>Bacillati</taxon>
        <taxon>Bacillota</taxon>
        <taxon>Bacilli</taxon>
        <taxon>Bacillales</taxon>
        <taxon>Bacillaceae</taxon>
        <taxon>Halobacillus</taxon>
    </lineage>
</organism>
<comment type="similarity">
    <text evidence="8">Belongs to the NhaC Na(+)/H(+) (TC 2.A.35) antiporter family.</text>
</comment>
<evidence type="ECO:0000256" key="1">
    <source>
        <dbReference type="ARBA" id="ARBA00004651"/>
    </source>
</evidence>
<feature type="transmembrane region" description="Helical" evidence="9">
    <location>
        <begin position="435"/>
        <end position="459"/>
    </location>
</feature>
<feature type="transmembrane region" description="Helical" evidence="9">
    <location>
        <begin position="308"/>
        <end position="329"/>
    </location>
</feature>
<feature type="transmembrane region" description="Helical" evidence="9">
    <location>
        <begin position="191"/>
        <end position="214"/>
    </location>
</feature>
<feature type="transmembrane region" description="Helical" evidence="9">
    <location>
        <begin position="134"/>
        <end position="157"/>
    </location>
</feature>
<dbReference type="NCBIfam" id="TIGR00931">
    <property type="entry name" value="antiport_nhaC"/>
    <property type="match status" value="1"/>
</dbReference>
<dbReference type="InterPro" id="IPR052180">
    <property type="entry name" value="NhaC_Na-H+_Antiporter"/>
</dbReference>
<evidence type="ECO:0000313" key="11">
    <source>
        <dbReference type="EMBL" id="CCG45718.1"/>
    </source>
</evidence>
<dbReference type="PRINTS" id="PR00173">
    <property type="entry name" value="EDTRNSPORT"/>
</dbReference>
<sequence length="472" mass="50379">MSERKSMPIYMAALPLFIMIVAMGFTIIKYEGAPHIPLLLGAFSASIVALFYGYSWNEIESSFYSGIHKALPAIVILLLVGLIIGSWIGGGIVGSLIFYGLKLISPGYFLISIMLLCTVVALSIGSSWSTMATIGVAGMGIGISMGISEPMIAGAIISGAYMGDKMSPLSDTTNLASGIADVPLFEHIKHLLYTTLPAYVIAAVIFGIVGQRFSVTGYESEQISLIMENLQSQFIISPWLLLVPVVVIVLVLLKIPALPALSVGVVLGFLCQVLIQGDAVGTGVLSLYDGYQLNTENELMNNLLNQGGLSSMMYTISLTIVAMIFGGVIEGTGMMKKMMDGIIHLVRSTRALVPATILTSIGTNITMAEQYISIIVPARMYADTYNQKNLHRKNLSRAVEDGGTVTSVLVPWNTGGIFVAGTLGVETLSYLPYAFFNLATPVISILLALTGFSIVKAGLEEKSSSKMNRNIG</sequence>
<evidence type="ECO:0000313" key="12">
    <source>
        <dbReference type="Proteomes" id="UP000007397"/>
    </source>
</evidence>
<evidence type="ECO:0000256" key="2">
    <source>
        <dbReference type="ARBA" id="ARBA00022448"/>
    </source>
</evidence>
<keyword evidence="12" id="KW-1185">Reference proteome</keyword>
<evidence type="ECO:0000256" key="6">
    <source>
        <dbReference type="ARBA" id="ARBA00022989"/>
    </source>
</evidence>
<dbReference type="PANTHER" id="PTHR33451:SF3">
    <property type="entry name" value="MALATE-2H(+)_NA(+)-LACTATE ANTIPORTER"/>
    <property type="match status" value="1"/>
</dbReference>
<evidence type="ECO:0000256" key="4">
    <source>
        <dbReference type="ARBA" id="ARBA00022475"/>
    </source>
</evidence>
<evidence type="ECO:0000256" key="8">
    <source>
        <dbReference type="ARBA" id="ARBA00038435"/>
    </source>
</evidence>
<dbReference type="HOGENOM" id="CLU_033405_1_0_9"/>
<dbReference type="InterPro" id="IPR018461">
    <property type="entry name" value="Na/H_Antiport_NhaC-like_C"/>
</dbReference>
<accession>I0JNJ8</accession>
<evidence type="ECO:0000259" key="10">
    <source>
        <dbReference type="Pfam" id="PF03553"/>
    </source>
</evidence>
<keyword evidence="4" id="KW-1003">Cell membrane</keyword>
<dbReference type="PATRIC" id="fig|866895.3.peg.2390"/>
<keyword evidence="6 9" id="KW-1133">Transmembrane helix</keyword>
<dbReference type="AlphaFoldDB" id="I0JNJ8"/>
<keyword evidence="3" id="KW-0050">Antiport</keyword>
<dbReference type="GO" id="GO:0005886">
    <property type="term" value="C:plasma membrane"/>
    <property type="evidence" value="ECO:0007669"/>
    <property type="project" value="UniProtKB-SubCell"/>
</dbReference>
<dbReference type="KEGG" id="hhd:HBHAL_3375"/>
<evidence type="ECO:0000256" key="3">
    <source>
        <dbReference type="ARBA" id="ARBA00022449"/>
    </source>
</evidence>
<evidence type="ECO:0000256" key="7">
    <source>
        <dbReference type="ARBA" id="ARBA00023136"/>
    </source>
</evidence>
<feature type="transmembrane region" description="Helical" evidence="9">
    <location>
        <begin position="35"/>
        <end position="54"/>
    </location>
</feature>
<dbReference type="GO" id="GO:0015297">
    <property type="term" value="F:antiporter activity"/>
    <property type="evidence" value="ECO:0007669"/>
    <property type="project" value="UniProtKB-KW"/>
</dbReference>
<keyword evidence="7 9" id="KW-0472">Membrane</keyword>
<feature type="transmembrane region" description="Helical" evidence="9">
    <location>
        <begin position="108"/>
        <end position="128"/>
    </location>
</feature>
<keyword evidence="5 9" id="KW-0812">Transmembrane</keyword>
<dbReference type="InterPro" id="IPR004770">
    <property type="entry name" value="Na/H_antiport_NhaC"/>
</dbReference>
<gene>
    <name evidence="11" type="ordered locus">HBHAL_3375</name>
</gene>
<dbReference type="Proteomes" id="UP000007397">
    <property type="component" value="Chromosome"/>
</dbReference>
<evidence type="ECO:0000256" key="9">
    <source>
        <dbReference type="SAM" id="Phobius"/>
    </source>
</evidence>
<dbReference type="STRING" id="866895.HBHAL_3375"/>
<feature type="transmembrane region" description="Helical" evidence="9">
    <location>
        <begin position="402"/>
        <end position="423"/>
    </location>
</feature>
<comment type="subcellular location">
    <subcellularLocation>
        <location evidence="1">Cell membrane</location>
        <topology evidence="1">Multi-pass membrane protein</topology>
    </subcellularLocation>
</comment>
<dbReference type="PANTHER" id="PTHR33451">
    <property type="entry name" value="MALATE-2H(+)/NA(+)-LACTATE ANTIPORTER"/>
    <property type="match status" value="1"/>
</dbReference>
<proteinExistence type="inferred from homology"/>
<dbReference type="eggNOG" id="COG1757">
    <property type="taxonomic scope" value="Bacteria"/>
</dbReference>
<feature type="domain" description="Na+/H+ antiporter NhaC-like C-terminal" evidence="10">
    <location>
        <begin position="159"/>
        <end position="452"/>
    </location>
</feature>
<dbReference type="Pfam" id="PF03553">
    <property type="entry name" value="Na_H_antiporter"/>
    <property type="match status" value="1"/>
</dbReference>
<keyword evidence="2" id="KW-0813">Transport</keyword>
<reference evidence="11 12" key="1">
    <citation type="journal article" date="2013" name="Environ. Microbiol.">
        <title>Chloride and organic osmolytes: a hybrid strategy to cope with elevated salinities by the moderately halophilic, chloride-dependent bacterium Halobacillus halophilus.</title>
        <authorList>
            <person name="Saum S.H."/>
            <person name="Pfeiffer F."/>
            <person name="Palm P."/>
            <person name="Rampp M."/>
            <person name="Schuster S.C."/>
            <person name="Muller V."/>
            <person name="Oesterhelt D."/>
        </authorList>
    </citation>
    <scope>NUCLEOTIDE SEQUENCE [LARGE SCALE GENOMIC DNA]</scope>
    <source>
        <strain evidence="12">ATCC 35676 / DSM 2266 / JCM 20832 / KCTC 3685 / LMG 17431 / NBRC 102448 / NCIMB 2269</strain>
    </source>
</reference>
<evidence type="ECO:0000256" key="5">
    <source>
        <dbReference type="ARBA" id="ARBA00022692"/>
    </source>
</evidence>
<protein>
    <submittedName>
        <fullName evidence="11">Na+/H+ antiporter family protein</fullName>
    </submittedName>
</protein>
<feature type="transmembrane region" description="Helical" evidence="9">
    <location>
        <begin position="6"/>
        <end position="28"/>
    </location>
</feature>
<name>I0JNJ8_HALH3</name>